<dbReference type="HOGENOM" id="CLU_3372972_0_0_9"/>
<protein>
    <submittedName>
        <fullName evidence="1">Uncharacterized protein</fullName>
    </submittedName>
</protein>
<sequence length="34" mass="3850">MFIISDFLPVCTILVCKMNAPEMKVGRKRKGEHG</sequence>
<dbReference type="PaxDb" id="411902-CLOBOL_05187"/>
<gene>
    <name evidence="1" type="ORF">CLOBOL_05187</name>
</gene>
<accession>A8RYP5</accession>
<evidence type="ECO:0000313" key="1">
    <source>
        <dbReference type="EMBL" id="EDP14645.1"/>
    </source>
</evidence>
<proteinExistence type="predicted"/>
<dbReference type="Proteomes" id="UP000005396">
    <property type="component" value="Unassembled WGS sequence"/>
</dbReference>
<organism evidence="1 2">
    <name type="scientific">Enterocloster bolteae (strain ATCC BAA-613 / DSM 15670 / CCUG 46953 / JCM 12243 / WAL 16351)</name>
    <name type="common">Clostridium bolteae</name>
    <dbReference type="NCBI Taxonomy" id="411902"/>
    <lineage>
        <taxon>Bacteria</taxon>
        <taxon>Bacillati</taxon>
        <taxon>Bacillota</taxon>
        <taxon>Clostridia</taxon>
        <taxon>Lachnospirales</taxon>
        <taxon>Lachnospiraceae</taxon>
        <taxon>Enterocloster</taxon>
    </lineage>
</organism>
<name>A8RYP5_ENTBW</name>
<evidence type="ECO:0000313" key="2">
    <source>
        <dbReference type="Proteomes" id="UP000005396"/>
    </source>
</evidence>
<comment type="caution">
    <text evidence="1">The sequence shown here is derived from an EMBL/GenBank/DDBJ whole genome shotgun (WGS) entry which is preliminary data.</text>
</comment>
<dbReference type="EMBL" id="ABCC02000039">
    <property type="protein sequence ID" value="EDP14645.1"/>
    <property type="molecule type" value="Genomic_DNA"/>
</dbReference>
<reference evidence="1 2" key="1">
    <citation type="submission" date="2007-08" db="EMBL/GenBank/DDBJ databases">
        <authorList>
            <person name="Fulton L."/>
            <person name="Clifton S."/>
            <person name="Fulton B."/>
            <person name="Xu J."/>
            <person name="Minx P."/>
            <person name="Pepin K.H."/>
            <person name="Johnson M."/>
            <person name="Thiruvilangam P."/>
            <person name="Bhonagiri V."/>
            <person name="Nash W.E."/>
            <person name="Mardis E.R."/>
            <person name="Wilson R.K."/>
        </authorList>
    </citation>
    <scope>NUCLEOTIDE SEQUENCE [LARGE SCALE GENOMIC DNA]</scope>
    <source>
        <strain evidence="2">ATCC BAA-613 / DSM 15670 / CCUG 46953 / JCM 12243 / WAL 16351</strain>
    </source>
</reference>
<reference evidence="1 2" key="2">
    <citation type="submission" date="2007-09" db="EMBL/GenBank/DDBJ databases">
        <title>Draft genome sequence of Clostridium bolteae (ATCC BAA-613).</title>
        <authorList>
            <person name="Sudarsanam P."/>
            <person name="Ley R."/>
            <person name="Guruge J."/>
            <person name="Turnbaugh P.J."/>
            <person name="Mahowald M."/>
            <person name="Liep D."/>
            <person name="Gordon J."/>
        </authorList>
    </citation>
    <scope>NUCLEOTIDE SEQUENCE [LARGE SCALE GENOMIC DNA]</scope>
    <source>
        <strain evidence="2">ATCC BAA-613 / DSM 15670 / CCUG 46953 / JCM 12243 / WAL 16351</strain>
    </source>
</reference>
<dbReference type="AlphaFoldDB" id="A8RYP5"/>